<feature type="region of interest" description="Disordered" evidence="4">
    <location>
        <begin position="1"/>
        <end position="41"/>
    </location>
</feature>
<feature type="compositionally biased region" description="Polar residues" evidence="4">
    <location>
        <begin position="14"/>
        <end position="23"/>
    </location>
</feature>
<name>A0A316UL82_9BASI</name>
<dbReference type="EMBL" id="KZ819675">
    <property type="protein sequence ID" value="PWN25558.1"/>
    <property type="molecule type" value="Genomic_DNA"/>
</dbReference>
<dbReference type="GeneID" id="37028681"/>
<evidence type="ECO:0000256" key="1">
    <source>
        <dbReference type="ARBA" id="ARBA00022574"/>
    </source>
</evidence>
<evidence type="ECO:0000256" key="4">
    <source>
        <dbReference type="SAM" id="MobiDB-lite"/>
    </source>
</evidence>
<dbReference type="Proteomes" id="UP000245884">
    <property type="component" value="Unassembled WGS sequence"/>
</dbReference>
<dbReference type="Gene3D" id="2.130.10.10">
    <property type="entry name" value="YVTN repeat-like/Quinoprotein amine dehydrogenase"/>
    <property type="match status" value="1"/>
</dbReference>
<dbReference type="AlphaFoldDB" id="A0A316UL82"/>
<dbReference type="InterPro" id="IPR015943">
    <property type="entry name" value="WD40/YVTN_repeat-like_dom_sf"/>
</dbReference>
<dbReference type="PANTHER" id="PTHR10971">
    <property type="entry name" value="MRNA EXPORT FACTOR AND BUB3"/>
    <property type="match status" value="1"/>
</dbReference>
<protein>
    <submittedName>
        <fullName evidence="5">WD40 repeat-like protein</fullName>
    </submittedName>
</protein>
<gene>
    <name evidence="5" type="ORF">BDZ90DRAFT_234002</name>
</gene>
<feature type="repeat" description="WD" evidence="3">
    <location>
        <begin position="132"/>
        <end position="164"/>
    </location>
</feature>
<dbReference type="OrthoDB" id="10262475at2759"/>
<evidence type="ECO:0000256" key="2">
    <source>
        <dbReference type="ARBA" id="ARBA00022737"/>
    </source>
</evidence>
<accession>A0A316UL82</accession>
<feature type="compositionally biased region" description="Low complexity" evidence="4">
    <location>
        <begin position="1"/>
        <end position="13"/>
    </location>
</feature>
<dbReference type="SMART" id="SM00320">
    <property type="entry name" value="WD40"/>
    <property type="match status" value="5"/>
</dbReference>
<evidence type="ECO:0000313" key="6">
    <source>
        <dbReference type="Proteomes" id="UP000245884"/>
    </source>
</evidence>
<dbReference type="STRING" id="1569628.A0A316UL82"/>
<reference evidence="5 6" key="1">
    <citation type="journal article" date="2018" name="Mol. Biol. Evol.">
        <title>Broad Genomic Sampling Reveals a Smut Pathogenic Ancestry of the Fungal Clade Ustilaginomycotina.</title>
        <authorList>
            <person name="Kijpornyongpan T."/>
            <person name="Mondo S.J."/>
            <person name="Barry K."/>
            <person name="Sandor L."/>
            <person name="Lee J."/>
            <person name="Lipzen A."/>
            <person name="Pangilinan J."/>
            <person name="LaButti K."/>
            <person name="Hainaut M."/>
            <person name="Henrissat B."/>
            <person name="Grigoriev I.V."/>
            <person name="Spatafora J.W."/>
            <person name="Aime M.C."/>
        </authorList>
    </citation>
    <scope>NUCLEOTIDE SEQUENCE [LARGE SCALE GENOMIC DNA]</scope>
    <source>
        <strain evidence="5 6">MCA 5214</strain>
    </source>
</reference>
<dbReference type="PROSITE" id="PS50082">
    <property type="entry name" value="WD_REPEATS_2"/>
    <property type="match status" value="1"/>
</dbReference>
<dbReference type="PROSITE" id="PS50294">
    <property type="entry name" value="WD_REPEATS_REGION"/>
    <property type="match status" value="1"/>
</dbReference>
<keyword evidence="2" id="KW-0677">Repeat</keyword>
<keyword evidence="6" id="KW-1185">Reference proteome</keyword>
<organism evidence="5 6">
    <name type="scientific">Jaminaea rosea</name>
    <dbReference type="NCBI Taxonomy" id="1569628"/>
    <lineage>
        <taxon>Eukaryota</taxon>
        <taxon>Fungi</taxon>
        <taxon>Dikarya</taxon>
        <taxon>Basidiomycota</taxon>
        <taxon>Ustilaginomycotina</taxon>
        <taxon>Exobasidiomycetes</taxon>
        <taxon>Microstromatales</taxon>
        <taxon>Microstromatales incertae sedis</taxon>
        <taxon>Jaminaea</taxon>
    </lineage>
</organism>
<dbReference type="SUPFAM" id="SSF50978">
    <property type="entry name" value="WD40 repeat-like"/>
    <property type="match status" value="1"/>
</dbReference>
<evidence type="ECO:0000256" key="3">
    <source>
        <dbReference type="PROSITE-ProRule" id="PRU00221"/>
    </source>
</evidence>
<dbReference type="Pfam" id="PF00400">
    <property type="entry name" value="WD40"/>
    <property type="match status" value="2"/>
</dbReference>
<proteinExistence type="predicted"/>
<dbReference type="InterPro" id="IPR001680">
    <property type="entry name" value="WD40_rpt"/>
</dbReference>
<evidence type="ECO:0000313" key="5">
    <source>
        <dbReference type="EMBL" id="PWN25558.1"/>
    </source>
</evidence>
<feature type="region of interest" description="Disordered" evidence="4">
    <location>
        <begin position="372"/>
        <end position="395"/>
    </location>
</feature>
<dbReference type="InterPro" id="IPR036322">
    <property type="entry name" value="WD40_repeat_dom_sf"/>
</dbReference>
<keyword evidence="1 3" id="KW-0853">WD repeat</keyword>
<dbReference type="RefSeq" id="XP_025360170.1">
    <property type="nucleotide sequence ID" value="XM_025506858.1"/>
</dbReference>
<sequence>MSSTPQPTPTSSSNHPLTSTEYTLPNPPQHPISSIVFHPDPSSSSQLSRQFLTSSWDSTVRLYQLADVDANNASSSALSGEAKAQAARQVHSFQHGAPVLDVCWITPTLAASGGIDRRVRLLNLEDGSSTILGKHGSAICRMRYETSTNLLISASWDKTLKLWDPTAVEPRLLKTLTLPEKPLAMDVSPPWTASPLVPKEGVRRRLVVAMAARQVRIYDLEELRRRCDAMSGEDDGEQWDPEQTRESSLKYMVRDVRCNVDGIGFSTSSIEGRIAVDFFDPSSTSQARKYAFKCHRLLVDGIDVVYPVNQMGYHPVHGTFFSLGGDAVLSYWDPVSKKRIRQLPSFPSPLSAAAFSGDGKVLVVASGGVNVEERPSLPNEHGGEEANGEVGGIGKGGEGNVVLWVRENAAAESKPKPPKA</sequence>